<sequence>MSPQANFIAPVLLALSLSCVAAEEVPDYMRLKSARAVWHSSAKDKTLSIQLETRQEVPMDGKAGAFGFAALTRDTNNVLVLVTHLPIDDSSYEQTPSGFHTHVLDLRAPTPACKGATFEVDLEGSGKNRAFDADYAWSITRDAISIKNIPVADLGDAGVERIASFQVAPVLDEQGKAANLCIQVMEQI</sequence>
<keyword evidence="3" id="KW-1185">Reference proteome</keyword>
<dbReference type="EMBL" id="AP019782">
    <property type="protein sequence ID" value="BBL72858.1"/>
    <property type="molecule type" value="Genomic_DNA"/>
</dbReference>
<dbReference type="AlphaFoldDB" id="A0A8D4VRR5"/>
<evidence type="ECO:0000313" key="2">
    <source>
        <dbReference type="EMBL" id="BBL72858.1"/>
    </source>
</evidence>
<evidence type="ECO:0000256" key="1">
    <source>
        <dbReference type="SAM" id="SignalP"/>
    </source>
</evidence>
<evidence type="ECO:0000313" key="3">
    <source>
        <dbReference type="Proteomes" id="UP000824988"/>
    </source>
</evidence>
<feature type="signal peptide" evidence="1">
    <location>
        <begin position="1"/>
        <end position="21"/>
    </location>
</feature>
<dbReference type="KEGG" id="moz:MoryE10_34640"/>
<organism evidence="2 3">
    <name type="scientific">Methylogaea oryzae</name>
    <dbReference type="NCBI Taxonomy" id="1295382"/>
    <lineage>
        <taxon>Bacteria</taxon>
        <taxon>Pseudomonadati</taxon>
        <taxon>Pseudomonadota</taxon>
        <taxon>Gammaproteobacteria</taxon>
        <taxon>Methylococcales</taxon>
        <taxon>Methylococcaceae</taxon>
        <taxon>Methylogaea</taxon>
    </lineage>
</organism>
<dbReference type="Proteomes" id="UP000824988">
    <property type="component" value="Chromosome"/>
</dbReference>
<feature type="chain" id="PRO_5034786985" evidence="1">
    <location>
        <begin position="22"/>
        <end position="188"/>
    </location>
</feature>
<name>A0A8D4VRR5_9GAMM</name>
<reference evidence="2" key="1">
    <citation type="submission" date="2019-06" db="EMBL/GenBank/DDBJ databases">
        <title>Complete genome sequence of Methylogaea oryzae strain JCM16910.</title>
        <authorList>
            <person name="Asakawa S."/>
        </authorList>
    </citation>
    <scope>NUCLEOTIDE SEQUENCE</scope>
    <source>
        <strain evidence="2">E10</strain>
    </source>
</reference>
<accession>A0A8D4VRR5</accession>
<proteinExistence type="predicted"/>
<protein>
    <submittedName>
        <fullName evidence="2">Uncharacterized protein</fullName>
    </submittedName>
</protein>
<keyword evidence="1" id="KW-0732">Signal</keyword>
<gene>
    <name evidence="2" type="ORF">MoryE10_34640</name>
</gene>